<comment type="caution">
    <text evidence="2">The sequence shown here is derived from an EMBL/GenBank/DDBJ whole genome shotgun (WGS) entry which is preliminary data.</text>
</comment>
<dbReference type="AlphaFoldDB" id="A0AAX6DZR7"/>
<name>A0AAX6DZR7_IRIPA</name>
<gene>
    <name evidence="2" type="ORF">M6B38_110325</name>
</gene>
<dbReference type="EMBL" id="JANAVB010041017">
    <property type="protein sequence ID" value="KAJ6797155.1"/>
    <property type="molecule type" value="Genomic_DNA"/>
</dbReference>
<organism evidence="2 3">
    <name type="scientific">Iris pallida</name>
    <name type="common">Sweet iris</name>
    <dbReference type="NCBI Taxonomy" id="29817"/>
    <lineage>
        <taxon>Eukaryota</taxon>
        <taxon>Viridiplantae</taxon>
        <taxon>Streptophyta</taxon>
        <taxon>Embryophyta</taxon>
        <taxon>Tracheophyta</taxon>
        <taxon>Spermatophyta</taxon>
        <taxon>Magnoliopsida</taxon>
        <taxon>Liliopsida</taxon>
        <taxon>Asparagales</taxon>
        <taxon>Iridaceae</taxon>
        <taxon>Iridoideae</taxon>
        <taxon>Irideae</taxon>
        <taxon>Iris</taxon>
    </lineage>
</organism>
<protein>
    <submittedName>
        <fullName evidence="2">Uncharacterized protein</fullName>
    </submittedName>
</protein>
<feature type="compositionally biased region" description="Polar residues" evidence="1">
    <location>
        <begin position="1"/>
        <end position="10"/>
    </location>
</feature>
<accession>A0AAX6DZR7</accession>
<evidence type="ECO:0000313" key="3">
    <source>
        <dbReference type="Proteomes" id="UP001140949"/>
    </source>
</evidence>
<sequence>MSLAGNSLPLTTIRHEENTRSTPTRPLPVSILSLTDNDSGSNPIRVANRTDMNECDAPESNNTDAGKVLTRIVPATTSPGATSSSMVIIIA</sequence>
<evidence type="ECO:0000256" key="1">
    <source>
        <dbReference type="SAM" id="MobiDB-lite"/>
    </source>
</evidence>
<proteinExistence type="predicted"/>
<feature type="region of interest" description="Disordered" evidence="1">
    <location>
        <begin position="1"/>
        <end position="42"/>
    </location>
</feature>
<feature type="compositionally biased region" description="Polar residues" evidence="1">
    <location>
        <begin position="32"/>
        <end position="42"/>
    </location>
</feature>
<reference evidence="2" key="2">
    <citation type="submission" date="2023-04" db="EMBL/GenBank/DDBJ databases">
        <authorList>
            <person name="Bruccoleri R.E."/>
            <person name="Oakeley E.J."/>
            <person name="Faust A.-M."/>
            <person name="Dessus-Babus S."/>
            <person name="Altorfer M."/>
            <person name="Burckhardt D."/>
            <person name="Oertli M."/>
            <person name="Naumann U."/>
            <person name="Petersen F."/>
            <person name="Wong J."/>
        </authorList>
    </citation>
    <scope>NUCLEOTIDE SEQUENCE</scope>
    <source>
        <strain evidence="2">GSM-AAB239-AS_SAM_17_03QT</strain>
        <tissue evidence="2">Leaf</tissue>
    </source>
</reference>
<keyword evidence="3" id="KW-1185">Reference proteome</keyword>
<dbReference type="Proteomes" id="UP001140949">
    <property type="component" value="Unassembled WGS sequence"/>
</dbReference>
<reference evidence="2" key="1">
    <citation type="journal article" date="2023" name="GigaByte">
        <title>Genome assembly of the bearded iris, Iris pallida Lam.</title>
        <authorList>
            <person name="Bruccoleri R.E."/>
            <person name="Oakeley E.J."/>
            <person name="Faust A.M.E."/>
            <person name="Altorfer M."/>
            <person name="Dessus-Babus S."/>
            <person name="Burckhardt D."/>
            <person name="Oertli M."/>
            <person name="Naumann U."/>
            <person name="Petersen F."/>
            <person name="Wong J."/>
        </authorList>
    </citation>
    <scope>NUCLEOTIDE SEQUENCE</scope>
    <source>
        <strain evidence="2">GSM-AAB239-AS_SAM_17_03QT</strain>
    </source>
</reference>
<evidence type="ECO:0000313" key="2">
    <source>
        <dbReference type="EMBL" id="KAJ6797155.1"/>
    </source>
</evidence>